<organism evidence="4 5">
    <name type="scientific">Methyloceanibacter caenitepidi</name>
    <dbReference type="NCBI Taxonomy" id="1384459"/>
    <lineage>
        <taxon>Bacteria</taxon>
        <taxon>Pseudomonadati</taxon>
        <taxon>Pseudomonadota</taxon>
        <taxon>Alphaproteobacteria</taxon>
        <taxon>Hyphomicrobiales</taxon>
        <taxon>Hyphomicrobiaceae</taxon>
        <taxon>Methyloceanibacter</taxon>
    </lineage>
</organism>
<dbReference type="RefSeq" id="WP_045367244.1">
    <property type="nucleotide sequence ID" value="NZ_AP014648.1"/>
</dbReference>
<dbReference type="Proteomes" id="UP000031643">
    <property type="component" value="Chromosome"/>
</dbReference>
<keyword evidence="1 4" id="KW-0808">Transferase</keyword>
<dbReference type="AlphaFoldDB" id="A0A0A8K3U5"/>
<evidence type="ECO:0000313" key="4">
    <source>
        <dbReference type="EMBL" id="BAQ17580.1"/>
    </source>
</evidence>
<evidence type="ECO:0000313" key="5">
    <source>
        <dbReference type="Proteomes" id="UP000031643"/>
    </source>
</evidence>
<keyword evidence="5" id="KW-1185">Reference proteome</keyword>
<name>A0A0A8K3U5_9HYPH</name>
<dbReference type="Gene3D" id="3.40.630.30">
    <property type="match status" value="1"/>
</dbReference>
<protein>
    <submittedName>
        <fullName evidence="4">Acetyltransferase</fullName>
    </submittedName>
</protein>
<dbReference type="InterPro" id="IPR000182">
    <property type="entry name" value="GNAT_dom"/>
</dbReference>
<keyword evidence="2" id="KW-0012">Acyltransferase</keyword>
<dbReference type="PROSITE" id="PS51186">
    <property type="entry name" value="GNAT"/>
    <property type="match status" value="1"/>
</dbReference>
<evidence type="ECO:0000256" key="2">
    <source>
        <dbReference type="ARBA" id="ARBA00023315"/>
    </source>
</evidence>
<accession>A0A0A8K3U5</accession>
<dbReference type="EMBL" id="AP014648">
    <property type="protein sequence ID" value="BAQ17580.1"/>
    <property type="molecule type" value="Genomic_DNA"/>
</dbReference>
<evidence type="ECO:0000256" key="1">
    <source>
        <dbReference type="ARBA" id="ARBA00022679"/>
    </source>
</evidence>
<dbReference type="OrthoDB" id="9788924at2"/>
<evidence type="ECO:0000259" key="3">
    <source>
        <dbReference type="PROSITE" id="PS51186"/>
    </source>
</evidence>
<dbReference type="GO" id="GO:0016747">
    <property type="term" value="F:acyltransferase activity, transferring groups other than amino-acyl groups"/>
    <property type="evidence" value="ECO:0007669"/>
    <property type="project" value="InterPro"/>
</dbReference>
<dbReference type="HOGENOM" id="CLU_087235_0_1_5"/>
<feature type="domain" description="N-acetyltransferase" evidence="3">
    <location>
        <begin position="5"/>
        <end position="196"/>
    </location>
</feature>
<reference evidence="4 5" key="1">
    <citation type="submission" date="2014-09" db="EMBL/GenBank/DDBJ databases">
        <title>Genome sequencing of Methyloceanibacter caenitepidi Gela4.</title>
        <authorList>
            <person name="Takeuchi M."/>
            <person name="Susumu S."/>
            <person name="Kamagata Y."/>
            <person name="Oshima K."/>
            <person name="Hattori M."/>
            <person name="Iwasaki W."/>
        </authorList>
    </citation>
    <scope>NUCLEOTIDE SEQUENCE [LARGE SCALE GENOMIC DNA]</scope>
    <source>
        <strain evidence="4 5">Gela4</strain>
    </source>
</reference>
<dbReference type="Pfam" id="PF00583">
    <property type="entry name" value="Acetyltransf_1"/>
    <property type="match status" value="1"/>
</dbReference>
<proteinExistence type="predicted"/>
<dbReference type="PANTHER" id="PTHR43877">
    <property type="entry name" value="AMINOALKYLPHOSPHONATE N-ACETYLTRANSFERASE-RELATED-RELATED"/>
    <property type="match status" value="1"/>
</dbReference>
<dbReference type="SUPFAM" id="SSF55729">
    <property type="entry name" value="Acyl-CoA N-acyltransferases (Nat)"/>
    <property type="match status" value="1"/>
</dbReference>
<gene>
    <name evidence="4" type="ORF">GL4_2137</name>
</gene>
<sequence length="201" mass="21685">MTKTPTFRPATLADAAALAVLVDIAGEGGPNRLWLDMAGPGQSALEVGRERARREEGGFSYRHATVAEIGEEIVACLIGYRLDDPYDLSDVDELPAMFQPLVRLEAQAPGTWYVNVLATFPEHRGQGLGLELLEIANGRAHESGASAASIIVGSWNERASRLYRRAGYEQIASERAVLPPDLPQSGDWILMTRPLTSGATA</sequence>
<dbReference type="CDD" id="cd04301">
    <property type="entry name" value="NAT_SF"/>
    <property type="match status" value="1"/>
</dbReference>
<dbReference type="InterPro" id="IPR050832">
    <property type="entry name" value="Bact_Acetyltransf"/>
</dbReference>
<dbReference type="STRING" id="1384459.GL4_2137"/>
<dbReference type="InterPro" id="IPR016181">
    <property type="entry name" value="Acyl_CoA_acyltransferase"/>
</dbReference>
<dbReference type="KEGG" id="mcg:GL4_2137"/>